<evidence type="ECO:0000313" key="1">
    <source>
        <dbReference type="EMBL" id="MCW3785485.1"/>
    </source>
</evidence>
<name>A0AAE3M2D9_9BACT</name>
<dbReference type="Proteomes" id="UP001209229">
    <property type="component" value="Unassembled WGS sequence"/>
</dbReference>
<dbReference type="RefSeq" id="WP_301189056.1">
    <property type="nucleotide sequence ID" value="NZ_JAPDPJ010000004.1"/>
</dbReference>
<reference evidence="1" key="1">
    <citation type="submission" date="2022-10" db="EMBL/GenBank/DDBJ databases">
        <authorList>
            <person name="Yu W.X."/>
        </authorList>
    </citation>
    <scope>NUCLEOTIDE SEQUENCE</scope>
    <source>
        <strain evidence="1">AAT</strain>
    </source>
</reference>
<organism evidence="1 2">
    <name type="scientific">Plebeiibacterium sediminum</name>
    <dbReference type="NCBI Taxonomy" id="2992112"/>
    <lineage>
        <taxon>Bacteria</taxon>
        <taxon>Pseudomonadati</taxon>
        <taxon>Bacteroidota</taxon>
        <taxon>Bacteroidia</taxon>
        <taxon>Marinilabiliales</taxon>
        <taxon>Marinilabiliaceae</taxon>
        <taxon>Plebeiibacterium</taxon>
    </lineage>
</organism>
<protein>
    <submittedName>
        <fullName evidence="1">Uncharacterized protein</fullName>
    </submittedName>
</protein>
<evidence type="ECO:0000313" key="2">
    <source>
        <dbReference type="Proteomes" id="UP001209229"/>
    </source>
</evidence>
<comment type="caution">
    <text evidence="1">The sequence shown here is derived from an EMBL/GenBank/DDBJ whole genome shotgun (WGS) entry which is preliminary data.</text>
</comment>
<gene>
    <name evidence="1" type="ORF">OM075_03345</name>
</gene>
<keyword evidence="2" id="KW-1185">Reference proteome</keyword>
<accession>A0AAE3M2D9</accession>
<sequence length="338" mass="40574">MNNKLDLYHSILFLKLRPLRNRNVPQIKYKELLKEIKAEAYQFQPCYEVDFFPPHTDMAKYYRALIKNEAIRYYNQICSLINDSSDNDVKQLWVKSTLNDILSDKFTEVASEIERLNYSISHIDPKQNHKLKDITLSQETYVYQYLKFQLIQLYLDIQEAFESYLITDKLSEEDIHLQFFKEPKPNQLLIKESEKIEMPIVTNTKKEKSSFKPIYEDIQHIHNSKADYSIIYNQQLFGEVEAQLYEYDIIGIDYFFKKSKKQSNHTLLAATFKVLIENNYFRRNIIGSHQKLKDTDIRKYLDERYSVDTSQQFRRITDEQIEQAKIKLPWLDKIRRIS</sequence>
<dbReference type="AlphaFoldDB" id="A0AAE3M2D9"/>
<proteinExistence type="predicted"/>
<dbReference type="EMBL" id="JAPDPJ010000004">
    <property type="protein sequence ID" value="MCW3785485.1"/>
    <property type="molecule type" value="Genomic_DNA"/>
</dbReference>